<dbReference type="Gene3D" id="3.60.20.10">
    <property type="entry name" value="Glutamine Phosphoribosylpyrophosphate, subunit 1, domain 1"/>
    <property type="match status" value="1"/>
</dbReference>
<evidence type="ECO:0000256" key="6">
    <source>
        <dbReference type="ARBA" id="ARBA00022962"/>
    </source>
</evidence>
<gene>
    <name evidence="9" type="ORF">GURASL_19740</name>
</gene>
<organism evidence="9 10">
    <name type="scientific">Geotalea uraniireducens</name>
    <dbReference type="NCBI Taxonomy" id="351604"/>
    <lineage>
        <taxon>Bacteria</taxon>
        <taxon>Pseudomonadati</taxon>
        <taxon>Thermodesulfobacteriota</taxon>
        <taxon>Desulfuromonadia</taxon>
        <taxon>Geobacterales</taxon>
        <taxon>Geobacteraceae</taxon>
        <taxon>Geotalea</taxon>
    </lineage>
</organism>
<keyword evidence="4" id="KW-0547">Nucleotide-binding</keyword>
<dbReference type="SUPFAM" id="SSF52402">
    <property type="entry name" value="Adenine nucleotide alpha hydrolases-like"/>
    <property type="match status" value="1"/>
</dbReference>
<sequence length="631" mass="70236">MCGIAGYMRSCSPGADEDTLRRMGEVIRHRGPDAGGEYLDDTVGLAHRRLSIIDLSPLGNQPMFSGDGRYVIVFNGEIYNFLDLRAELERQGYPFRSRTDTEVILALYARDGVACLAQLNGMFAFALWDREERTLLLARDRIGKKPLYYFHAGADRLAFASEIKSLLQLPEVGREIEPTAIADYLKYLYIPAPKTIFKGISKLLPGHYLVLKAGTAPQVAEYWDVDFSRRAVWAGEEEAAAELLDLIDQSTACRMIADVPLGAFLSGGVDSSAIVALMAKTSAGPVKTCSIGFADKRHDETPYAREIATMFRTDHAEYVVGDDLAGTVTLLPRYFDEPFADSSAVPTFHVSRLARRTVTVALAGDGGDENFGGYEKYTTDLLVDQVRRSVPALLLRALAAFSSGHAGTLLRKANSLARSALIDAGDAFYRTNTFIDDEELQRLLAAPVRAACSGYDPAGHTLRHWERVRDADQVTRMLYTDLKSYLPGDILVKVDRMSMAHSLEVRAPLLDYRVVEFAAALPSRWKIRGGDKKYLLKKAFGRQLPAGILNRRKHGFTVPLDSWFRRELVPLTEELLLNGTALDGCFAVNELRRLCHDHREQRSNHGTLLWSLLSFALWHREYVEGVSCSTI</sequence>
<dbReference type="InterPro" id="IPR051786">
    <property type="entry name" value="ASN_synthetase/amidase"/>
</dbReference>
<evidence type="ECO:0000256" key="1">
    <source>
        <dbReference type="ARBA" id="ARBA00005187"/>
    </source>
</evidence>
<evidence type="ECO:0000256" key="4">
    <source>
        <dbReference type="ARBA" id="ARBA00022741"/>
    </source>
</evidence>
<evidence type="ECO:0000256" key="7">
    <source>
        <dbReference type="ARBA" id="ARBA00048741"/>
    </source>
</evidence>
<dbReference type="InterPro" id="IPR017932">
    <property type="entry name" value="GATase_2_dom"/>
</dbReference>
<keyword evidence="6" id="KW-0315">Glutamine amidotransferase</keyword>
<dbReference type="RefSeq" id="WP_281999167.1">
    <property type="nucleotide sequence ID" value="NZ_AP027151.1"/>
</dbReference>
<dbReference type="InterPro" id="IPR006426">
    <property type="entry name" value="Asn_synth_AEB"/>
</dbReference>
<dbReference type="Gene3D" id="3.40.50.620">
    <property type="entry name" value="HUPs"/>
    <property type="match status" value="1"/>
</dbReference>
<evidence type="ECO:0000313" key="9">
    <source>
        <dbReference type="EMBL" id="BDV43051.1"/>
    </source>
</evidence>
<evidence type="ECO:0000256" key="2">
    <source>
        <dbReference type="ARBA" id="ARBA00005752"/>
    </source>
</evidence>
<dbReference type="CDD" id="cd00712">
    <property type="entry name" value="AsnB"/>
    <property type="match status" value="1"/>
</dbReference>
<dbReference type="Pfam" id="PF00733">
    <property type="entry name" value="Asn_synthase"/>
    <property type="match status" value="1"/>
</dbReference>
<keyword evidence="10" id="KW-1185">Reference proteome</keyword>
<dbReference type="PIRSF" id="PIRSF001589">
    <property type="entry name" value="Asn_synthetase_glu-h"/>
    <property type="match status" value="1"/>
</dbReference>
<reference evidence="9 10" key="1">
    <citation type="submission" date="2022-12" db="EMBL/GenBank/DDBJ databases">
        <title>Polyphasic characterization of Geotalea uranireducens NIT-SL11 newly isolated from a complex of sewage sludge and microbially reduced graphene oxide.</title>
        <authorList>
            <person name="Xie L."/>
            <person name="Yoshida N."/>
            <person name="Meng L."/>
        </authorList>
    </citation>
    <scope>NUCLEOTIDE SEQUENCE [LARGE SCALE GENOMIC DNA]</scope>
    <source>
        <strain evidence="9 10">NIT-SL11</strain>
    </source>
</reference>
<feature type="domain" description="Glutamine amidotransferase type-2" evidence="8">
    <location>
        <begin position="2"/>
        <end position="214"/>
    </location>
</feature>
<dbReference type="InterPro" id="IPR033738">
    <property type="entry name" value="AsnB_N"/>
</dbReference>
<dbReference type="InterPro" id="IPR001962">
    <property type="entry name" value="Asn_synthase"/>
</dbReference>
<comment type="catalytic activity">
    <reaction evidence="7">
        <text>L-aspartate + L-glutamine + ATP + H2O = L-asparagine + L-glutamate + AMP + diphosphate + H(+)</text>
        <dbReference type="Rhea" id="RHEA:12228"/>
        <dbReference type="ChEBI" id="CHEBI:15377"/>
        <dbReference type="ChEBI" id="CHEBI:15378"/>
        <dbReference type="ChEBI" id="CHEBI:29985"/>
        <dbReference type="ChEBI" id="CHEBI:29991"/>
        <dbReference type="ChEBI" id="CHEBI:30616"/>
        <dbReference type="ChEBI" id="CHEBI:33019"/>
        <dbReference type="ChEBI" id="CHEBI:58048"/>
        <dbReference type="ChEBI" id="CHEBI:58359"/>
        <dbReference type="ChEBI" id="CHEBI:456215"/>
        <dbReference type="EC" id="6.3.5.4"/>
    </reaction>
</comment>
<dbReference type="InterPro" id="IPR029055">
    <property type="entry name" value="Ntn_hydrolases_N"/>
</dbReference>
<comment type="pathway">
    <text evidence="1">Amino-acid biosynthesis; L-asparagine biosynthesis; L-asparagine from L-aspartate (L-Gln route): step 1/1.</text>
</comment>
<proteinExistence type="inferred from homology"/>
<dbReference type="PANTHER" id="PTHR43284">
    <property type="entry name" value="ASPARAGINE SYNTHETASE (GLUTAMINE-HYDROLYZING)"/>
    <property type="match status" value="1"/>
</dbReference>
<protein>
    <recommendedName>
        <fullName evidence="3">asparagine synthase (glutamine-hydrolyzing)</fullName>
        <ecNumber evidence="3">6.3.5.4</ecNumber>
    </recommendedName>
</protein>
<accession>A0ABM8EKH0</accession>
<dbReference type="EC" id="6.3.5.4" evidence="3"/>
<dbReference type="PROSITE" id="PS51278">
    <property type="entry name" value="GATASE_TYPE_2"/>
    <property type="match status" value="1"/>
</dbReference>
<evidence type="ECO:0000256" key="5">
    <source>
        <dbReference type="ARBA" id="ARBA00022840"/>
    </source>
</evidence>
<dbReference type="SUPFAM" id="SSF56235">
    <property type="entry name" value="N-terminal nucleophile aminohydrolases (Ntn hydrolases)"/>
    <property type="match status" value="1"/>
</dbReference>
<keyword evidence="5" id="KW-0067">ATP-binding</keyword>
<evidence type="ECO:0000259" key="8">
    <source>
        <dbReference type="PROSITE" id="PS51278"/>
    </source>
</evidence>
<dbReference type="InterPro" id="IPR014729">
    <property type="entry name" value="Rossmann-like_a/b/a_fold"/>
</dbReference>
<dbReference type="PANTHER" id="PTHR43284:SF1">
    <property type="entry name" value="ASPARAGINE SYNTHETASE"/>
    <property type="match status" value="1"/>
</dbReference>
<name>A0ABM8EKH0_9BACT</name>
<dbReference type="EMBL" id="AP027151">
    <property type="protein sequence ID" value="BDV43051.1"/>
    <property type="molecule type" value="Genomic_DNA"/>
</dbReference>
<evidence type="ECO:0000256" key="3">
    <source>
        <dbReference type="ARBA" id="ARBA00012737"/>
    </source>
</evidence>
<dbReference type="NCBIfam" id="TIGR01536">
    <property type="entry name" value="asn_synth_AEB"/>
    <property type="match status" value="1"/>
</dbReference>
<dbReference type="Proteomes" id="UP001317705">
    <property type="component" value="Chromosome"/>
</dbReference>
<dbReference type="CDD" id="cd01991">
    <property type="entry name" value="Asn_synthase_B_C"/>
    <property type="match status" value="1"/>
</dbReference>
<dbReference type="Pfam" id="PF13537">
    <property type="entry name" value="GATase_7"/>
    <property type="match status" value="1"/>
</dbReference>
<evidence type="ECO:0000313" key="10">
    <source>
        <dbReference type="Proteomes" id="UP001317705"/>
    </source>
</evidence>
<comment type="similarity">
    <text evidence="2">Belongs to the asparagine synthetase family.</text>
</comment>